<protein>
    <submittedName>
        <fullName evidence="2">Uncharacterized protein</fullName>
    </submittedName>
</protein>
<reference evidence="2" key="1">
    <citation type="submission" date="2014-05" db="EMBL/GenBank/DDBJ databases">
        <authorList>
            <person name="Chronopoulou M."/>
        </authorList>
    </citation>
    <scope>NUCLEOTIDE SEQUENCE</scope>
    <source>
        <tissue evidence="2">Whole organism</tissue>
    </source>
</reference>
<feature type="compositionally biased region" description="Polar residues" evidence="1">
    <location>
        <begin position="67"/>
        <end position="76"/>
    </location>
</feature>
<feature type="region of interest" description="Disordered" evidence="1">
    <location>
        <begin position="1"/>
        <end position="105"/>
    </location>
</feature>
<organism evidence="2">
    <name type="scientific">Lepeophtheirus salmonis</name>
    <name type="common">Salmon louse</name>
    <name type="synonym">Caligus salmonis</name>
    <dbReference type="NCBI Taxonomy" id="72036"/>
    <lineage>
        <taxon>Eukaryota</taxon>
        <taxon>Metazoa</taxon>
        <taxon>Ecdysozoa</taxon>
        <taxon>Arthropoda</taxon>
        <taxon>Crustacea</taxon>
        <taxon>Multicrustacea</taxon>
        <taxon>Hexanauplia</taxon>
        <taxon>Copepoda</taxon>
        <taxon>Siphonostomatoida</taxon>
        <taxon>Caligidae</taxon>
        <taxon>Lepeophtheirus</taxon>
    </lineage>
</organism>
<evidence type="ECO:0000313" key="2">
    <source>
        <dbReference type="EMBL" id="CDW25932.1"/>
    </source>
</evidence>
<feature type="compositionally biased region" description="Polar residues" evidence="1">
    <location>
        <begin position="84"/>
        <end position="94"/>
    </location>
</feature>
<feature type="compositionally biased region" description="Pro residues" evidence="1">
    <location>
        <begin position="8"/>
        <end position="55"/>
    </location>
</feature>
<name>A0A0K2TJX2_LEPSM</name>
<accession>A0A0K2TJX2</accession>
<evidence type="ECO:0000256" key="1">
    <source>
        <dbReference type="SAM" id="MobiDB-lite"/>
    </source>
</evidence>
<sequence>MARFPRNNNPPLPYPPPPNPPPPNLPPNPPLNPPPNPPPPNLPPPNLRLPNPPRLLPILERRDPATNPFTRPSLRSPTPEPRSASENMKQQPSKVNIHRIPFISI</sequence>
<proteinExistence type="predicted"/>
<dbReference type="EMBL" id="HACA01008571">
    <property type="protein sequence ID" value="CDW25932.1"/>
    <property type="molecule type" value="Transcribed_RNA"/>
</dbReference>
<dbReference type="AlphaFoldDB" id="A0A0K2TJX2"/>